<feature type="non-terminal residue" evidence="3">
    <location>
        <position position="228"/>
    </location>
</feature>
<dbReference type="GO" id="GO:1990281">
    <property type="term" value="C:efflux pump complex"/>
    <property type="evidence" value="ECO:0007669"/>
    <property type="project" value="TreeGrafter"/>
</dbReference>
<feature type="compositionally biased region" description="Basic and acidic residues" evidence="1">
    <location>
        <begin position="25"/>
        <end position="36"/>
    </location>
</feature>
<feature type="domain" description="CzcB-like barrel-sandwich hybrid" evidence="2">
    <location>
        <begin position="69"/>
        <end position="190"/>
    </location>
</feature>
<dbReference type="EMBL" id="UINC01230458">
    <property type="protein sequence ID" value="SVE62593.1"/>
    <property type="molecule type" value="Genomic_DNA"/>
</dbReference>
<organism evidence="3">
    <name type="scientific">marine metagenome</name>
    <dbReference type="NCBI Taxonomy" id="408172"/>
    <lineage>
        <taxon>unclassified sequences</taxon>
        <taxon>metagenomes</taxon>
        <taxon>ecological metagenomes</taxon>
    </lineage>
</organism>
<proteinExistence type="predicted"/>
<feature type="compositionally biased region" description="Basic and acidic residues" evidence="1">
    <location>
        <begin position="1"/>
        <end position="17"/>
    </location>
</feature>
<dbReference type="Gene3D" id="2.40.50.100">
    <property type="match status" value="1"/>
</dbReference>
<dbReference type="NCBIfam" id="TIGR01730">
    <property type="entry name" value="RND_mfp"/>
    <property type="match status" value="1"/>
</dbReference>
<dbReference type="Pfam" id="PF25973">
    <property type="entry name" value="BSH_CzcB"/>
    <property type="match status" value="1"/>
</dbReference>
<protein>
    <recommendedName>
        <fullName evidence="2">CzcB-like barrel-sandwich hybrid domain-containing protein</fullName>
    </recommendedName>
</protein>
<dbReference type="GO" id="GO:0015562">
    <property type="term" value="F:efflux transmembrane transporter activity"/>
    <property type="evidence" value="ECO:0007669"/>
    <property type="project" value="TreeGrafter"/>
</dbReference>
<dbReference type="Gene3D" id="1.10.287.470">
    <property type="entry name" value="Helix hairpin bin"/>
    <property type="match status" value="1"/>
</dbReference>
<dbReference type="InterPro" id="IPR006143">
    <property type="entry name" value="RND_pump_MFP"/>
</dbReference>
<feature type="non-terminal residue" evidence="3">
    <location>
        <position position="1"/>
    </location>
</feature>
<dbReference type="AlphaFoldDB" id="A0A383F1P6"/>
<sequence length="228" mass="25886">ENSRDKNAEFQRNETKEANNPANDGDSRHSGRELRKTNVRVQPVGISSLTVHSTYVGHLLPNQRVLMRSEIDGVIEKVDFEEGEDVSKGRKLINVSTNELSLRLKIAQSDYKLAQTNLERDENLYSRNLIPGSRLDQTRTRADSAFLNQELARINFNKSVISSPLNGTVKTRHVKVGEFVRKGDSLMEILDLKRILVTVNIPEQEVLQIEAGQNVEVELYINKGKFFQ</sequence>
<evidence type="ECO:0000256" key="1">
    <source>
        <dbReference type="SAM" id="MobiDB-lite"/>
    </source>
</evidence>
<dbReference type="Gene3D" id="2.40.30.170">
    <property type="match status" value="1"/>
</dbReference>
<accession>A0A383F1P6</accession>
<dbReference type="SUPFAM" id="SSF111369">
    <property type="entry name" value="HlyD-like secretion proteins"/>
    <property type="match status" value="1"/>
</dbReference>
<dbReference type="InterPro" id="IPR058647">
    <property type="entry name" value="BSH_CzcB-like"/>
</dbReference>
<evidence type="ECO:0000313" key="3">
    <source>
        <dbReference type="EMBL" id="SVE62593.1"/>
    </source>
</evidence>
<name>A0A383F1P6_9ZZZZ</name>
<dbReference type="PANTHER" id="PTHR30469">
    <property type="entry name" value="MULTIDRUG RESISTANCE PROTEIN MDTA"/>
    <property type="match status" value="1"/>
</dbReference>
<reference evidence="3" key="1">
    <citation type="submission" date="2018-05" db="EMBL/GenBank/DDBJ databases">
        <authorList>
            <person name="Lanie J.A."/>
            <person name="Ng W.-L."/>
            <person name="Kazmierczak K.M."/>
            <person name="Andrzejewski T.M."/>
            <person name="Davidsen T.M."/>
            <person name="Wayne K.J."/>
            <person name="Tettelin H."/>
            <person name="Glass J.I."/>
            <person name="Rusch D."/>
            <person name="Podicherti R."/>
            <person name="Tsui H.-C.T."/>
            <person name="Winkler M.E."/>
        </authorList>
    </citation>
    <scope>NUCLEOTIDE SEQUENCE</scope>
</reference>
<gene>
    <name evidence="3" type="ORF">METZ01_LOCUS515447</name>
</gene>
<feature type="region of interest" description="Disordered" evidence="1">
    <location>
        <begin position="1"/>
        <end position="37"/>
    </location>
</feature>
<evidence type="ECO:0000259" key="2">
    <source>
        <dbReference type="Pfam" id="PF25973"/>
    </source>
</evidence>